<dbReference type="InterPro" id="IPR029063">
    <property type="entry name" value="SAM-dependent_MTases_sf"/>
</dbReference>
<dbReference type="Gene3D" id="3.40.50.150">
    <property type="entry name" value="Vaccinia Virus protein VP39"/>
    <property type="match status" value="2"/>
</dbReference>
<dbReference type="Proteomes" id="UP000266723">
    <property type="component" value="Unassembled WGS sequence"/>
</dbReference>
<reference evidence="6 7" key="1">
    <citation type="journal article" date="2020" name="BMC Genomics">
        <title>Intraspecific diversification of the crop wild relative Brassica cretica Lam. using demographic model selection.</title>
        <authorList>
            <person name="Kioukis A."/>
            <person name="Michalopoulou V.A."/>
            <person name="Briers L."/>
            <person name="Pirintsos S."/>
            <person name="Studholme D.J."/>
            <person name="Pavlidis P."/>
            <person name="Sarris P.F."/>
        </authorList>
    </citation>
    <scope>NUCLEOTIDE SEQUENCE [LARGE SCALE GENOMIC DNA]</scope>
    <source>
        <strain evidence="7">cv. PFS-1207/04</strain>
    </source>
</reference>
<accession>A0ABQ7B9V0</accession>
<organism evidence="6 7">
    <name type="scientific">Brassica cretica</name>
    <name type="common">Mustard</name>
    <dbReference type="NCBI Taxonomy" id="69181"/>
    <lineage>
        <taxon>Eukaryota</taxon>
        <taxon>Viridiplantae</taxon>
        <taxon>Streptophyta</taxon>
        <taxon>Embryophyta</taxon>
        <taxon>Tracheophyta</taxon>
        <taxon>Spermatophyta</taxon>
        <taxon>Magnoliopsida</taxon>
        <taxon>eudicotyledons</taxon>
        <taxon>Gunneridae</taxon>
        <taxon>Pentapetalae</taxon>
        <taxon>rosids</taxon>
        <taxon>malvids</taxon>
        <taxon>Brassicales</taxon>
        <taxon>Brassicaceae</taxon>
        <taxon>Brassiceae</taxon>
        <taxon>Brassica</taxon>
    </lineage>
</organism>
<dbReference type="PROSITE" id="PS51682">
    <property type="entry name" value="SAM_OMT_I"/>
    <property type="match status" value="1"/>
</dbReference>
<evidence type="ECO:0000256" key="3">
    <source>
        <dbReference type="ARBA" id="ARBA00022679"/>
    </source>
</evidence>
<dbReference type="EMBL" id="QGKV02001507">
    <property type="protein sequence ID" value="KAF3529038.1"/>
    <property type="molecule type" value="Genomic_DNA"/>
</dbReference>
<evidence type="ECO:0000256" key="1">
    <source>
        <dbReference type="ARBA" id="ARBA00001968"/>
    </source>
</evidence>
<evidence type="ECO:0000256" key="5">
    <source>
        <dbReference type="ARBA" id="ARBA00023453"/>
    </source>
</evidence>
<sequence length="310" mass="34641">MANDEANASDFSKGLLQSKELYKYILETSVYPREQEALKELRILTHNHALAIMAAAPDAGQLIEMLLKLVSARKTIEVGIFTGYSLLLTALTLPEDGKVIAINVNRSSYELGLPVIKKAGVVHKIDFRKSEPLPVLDELLNHKENEGGFDFAFVDDADKGSYWNYHERLMRLIKVGGIIVYDKTLWGGSVAEPDSSKPEGKREGKKTAHELNKKLSADKRVQISQIALDKGSYWNYHERLMRLIKVGGIIVYDKTLWGGSVAEPDSSKPEGKREGKKTAHELNKKLSADKRVQISQIALGHGITICRRLY</sequence>
<evidence type="ECO:0008006" key="8">
    <source>
        <dbReference type="Google" id="ProtNLM"/>
    </source>
</evidence>
<evidence type="ECO:0000313" key="7">
    <source>
        <dbReference type="Proteomes" id="UP000266723"/>
    </source>
</evidence>
<dbReference type="PANTHER" id="PTHR10509">
    <property type="entry name" value="O-METHYLTRANSFERASE-RELATED"/>
    <property type="match status" value="1"/>
</dbReference>
<name>A0ABQ7B9V0_BRACR</name>
<dbReference type="PANTHER" id="PTHR10509:SF82">
    <property type="entry name" value="CAFFEOYL-COA O-METHYLTRANSFERASE-LIKE"/>
    <property type="match status" value="1"/>
</dbReference>
<comment type="similarity">
    <text evidence="5">Belongs to the class I-like SAM-binding methyltransferase superfamily. Cation-dependent O-methyltransferase family.</text>
</comment>
<evidence type="ECO:0000256" key="4">
    <source>
        <dbReference type="ARBA" id="ARBA00022691"/>
    </source>
</evidence>
<dbReference type="SUPFAM" id="SSF53335">
    <property type="entry name" value="S-adenosyl-L-methionine-dependent methyltransferases"/>
    <property type="match status" value="2"/>
</dbReference>
<proteinExistence type="inferred from homology"/>
<protein>
    <recommendedName>
        <fullName evidence="8">Caffeoyl-CoA O-methyltransferase</fullName>
    </recommendedName>
</protein>
<comment type="cofactor">
    <cofactor evidence="1">
        <name>a divalent metal cation</name>
        <dbReference type="ChEBI" id="CHEBI:60240"/>
    </cofactor>
</comment>
<keyword evidence="7" id="KW-1185">Reference proteome</keyword>
<keyword evidence="3" id="KW-0808">Transferase</keyword>
<keyword evidence="4" id="KW-0949">S-adenosyl-L-methionine</keyword>
<gene>
    <name evidence="6" type="ORF">DY000_02038428</name>
</gene>
<dbReference type="Pfam" id="PF01596">
    <property type="entry name" value="Methyltransf_3"/>
    <property type="match status" value="1"/>
</dbReference>
<dbReference type="InterPro" id="IPR050362">
    <property type="entry name" value="Cation-dep_OMT"/>
</dbReference>
<comment type="caution">
    <text evidence="6">The sequence shown here is derived from an EMBL/GenBank/DDBJ whole genome shotgun (WGS) entry which is preliminary data.</text>
</comment>
<evidence type="ECO:0000313" key="6">
    <source>
        <dbReference type="EMBL" id="KAF3529038.1"/>
    </source>
</evidence>
<evidence type="ECO:0000256" key="2">
    <source>
        <dbReference type="ARBA" id="ARBA00022603"/>
    </source>
</evidence>
<dbReference type="InterPro" id="IPR002935">
    <property type="entry name" value="SAM_O-MeTrfase"/>
</dbReference>
<keyword evidence="2" id="KW-0489">Methyltransferase</keyword>